<keyword evidence="3" id="KW-0805">Transcription regulation</keyword>
<dbReference type="RefSeq" id="WP_173084217.1">
    <property type="nucleotide sequence ID" value="NZ_BLTE01000009.1"/>
</dbReference>
<gene>
    <name evidence="7" type="primary">vnfA_2</name>
    <name evidence="7" type="ORF">NNJEOMEG_02127</name>
</gene>
<evidence type="ECO:0000256" key="1">
    <source>
        <dbReference type="ARBA" id="ARBA00022741"/>
    </source>
</evidence>
<sequence>MGPLSFHSGEGLSQRFLTAMRAMLDEAVPTRPARDCLDAMLARLVETMSYHRAYLELLDVPMPNQRLSLSRGQEAFFGAPQGPGPLATGQVMATRQSVIIENMADHPDFYGRPASDLENLCFICVPVLVPGSRSEGRAESMGALCADVPKAPPVFLERQRDFMMAAASVFAITAQRLRDELYKPRSKPRPEPQAVAEAQRKHKVVAVSKSMRLVLRQVDQAAQNDSPVLLLGEEGTGKEYLAKALHNQSARRRRPFLRLVCSAEPPEAIERALYGVQKGEAAGSTQSRRGQLELAQGGTLYIEDVEELTLAAQQRLLRFLQEGSATRFGADQPLKLDVRIVAGSRANLEDMVSSGEFLEDLYYALAVVSIYVPPLRDRAGDVLPLAEFFLEEFARSLGREFKRISTPAIDLISQYHWPDNVRELHSCMERAFLQTEDGVIRAYHLPPTLQTAESSNTEATLSFGEAVDQFERELLIEALKKAKGNMFQAAKDLRESYRIINYKVKKHGIDPKRYTPGKRK</sequence>
<dbReference type="Proteomes" id="UP000494245">
    <property type="component" value="Unassembled WGS sequence"/>
</dbReference>
<reference evidence="7 8" key="2">
    <citation type="submission" date="2020-05" db="EMBL/GenBank/DDBJ databases">
        <title>Draft genome sequence of Desulfovibrio sp. strainFSS-1.</title>
        <authorList>
            <person name="Shimoshige H."/>
            <person name="Kobayashi H."/>
            <person name="Maekawa T."/>
        </authorList>
    </citation>
    <scope>NUCLEOTIDE SEQUENCE [LARGE SCALE GENOMIC DNA]</scope>
    <source>
        <strain evidence="7 8">SIID29052-01</strain>
    </source>
</reference>
<dbReference type="Pfam" id="PF25601">
    <property type="entry name" value="AAA_lid_14"/>
    <property type="match status" value="1"/>
</dbReference>
<dbReference type="EMBL" id="BLTE01000009">
    <property type="protein sequence ID" value="GFK94285.1"/>
    <property type="molecule type" value="Genomic_DNA"/>
</dbReference>
<dbReference type="InterPro" id="IPR002078">
    <property type="entry name" value="Sigma_54_int"/>
</dbReference>
<dbReference type="GO" id="GO:0043565">
    <property type="term" value="F:sequence-specific DNA binding"/>
    <property type="evidence" value="ECO:0007669"/>
    <property type="project" value="InterPro"/>
</dbReference>
<organism evidence="7 8">
    <name type="scientific">Fundidesulfovibrio magnetotacticus</name>
    <dbReference type="NCBI Taxonomy" id="2730080"/>
    <lineage>
        <taxon>Bacteria</taxon>
        <taxon>Pseudomonadati</taxon>
        <taxon>Thermodesulfobacteriota</taxon>
        <taxon>Desulfovibrionia</taxon>
        <taxon>Desulfovibrionales</taxon>
        <taxon>Desulfovibrionaceae</taxon>
        <taxon>Fundidesulfovibrio</taxon>
    </lineage>
</organism>
<dbReference type="GO" id="GO:0006355">
    <property type="term" value="P:regulation of DNA-templated transcription"/>
    <property type="evidence" value="ECO:0007669"/>
    <property type="project" value="InterPro"/>
</dbReference>
<dbReference type="CDD" id="cd00009">
    <property type="entry name" value="AAA"/>
    <property type="match status" value="1"/>
</dbReference>
<evidence type="ECO:0000256" key="3">
    <source>
        <dbReference type="ARBA" id="ARBA00023015"/>
    </source>
</evidence>
<evidence type="ECO:0000313" key="7">
    <source>
        <dbReference type="EMBL" id="GFK94285.1"/>
    </source>
</evidence>
<dbReference type="SMART" id="SM00065">
    <property type="entry name" value="GAF"/>
    <property type="match status" value="1"/>
</dbReference>
<dbReference type="FunFam" id="3.40.50.300:FF:000006">
    <property type="entry name" value="DNA-binding transcriptional regulator NtrC"/>
    <property type="match status" value="1"/>
</dbReference>
<dbReference type="Gene3D" id="3.40.50.300">
    <property type="entry name" value="P-loop containing nucleotide triphosphate hydrolases"/>
    <property type="match status" value="1"/>
</dbReference>
<dbReference type="InterPro" id="IPR003593">
    <property type="entry name" value="AAA+_ATPase"/>
</dbReference>
<dbReference type="InterPro" id="IPR002197">
    <property type="entry name" value="HTH_Fis"/>
</dbReference>
<dbReference type="InterPro" id="IPR025662">
    <property type="entry name" value="Sigma_54_int_dom_ATP-bd_1"/>
</dbReference>
<keyword evidence="5" id="KW-0804">Transcription</keyword>
<dbReference type="PANTHER" id="PTHR32071">
    <property type="entry name" value="TRANSCRIPTIONAL REGULATORY PROTEIN"/>
    <property type="match status" value="1"/>
</dbReference>
<dbReference type="InterPro" id="IPR009057">
    <property type="entry name" value="Homeodomain-like_sf"/>
</dbReference>
<evidence type="ECO:0000259" key="6">
    <source>
        <dbReference type="PROSITE" id="PS50045"/>
    </source>
</evidence>
<keyword evidence="2" id="KW-0067">ATP-binding</keyword>
<keyword evidence="1" id="KW-0547">Nucleotide-binding</keyword>
<dbReference type="Gene3D" id="3.30.450.40">
    <property type="match status" value="1"/>
</dbReference>
<accession>A0A6V8M1F1</accession>
<protein>
    <submittedName>
        <fullName evidence="7">Nitrogen fixation protein VnfA</fullName>
    </submittedName>
</protein>
<dbReference type="Pfam" id="PF02954">
    <property type="entry name" value="HTH_8"/>
    <property type="match status" value="1"/>
</dbReference>
<dbReference type="PROSITE" id="PS50045">
    <property type="entry name" value="SIGMA54_INTERACT_4"/>
    <property type="match status" value="1"/>
</dbReference>
<dbReference type="Pfam" id="PF00158">
    <property type="entry name" value="Sigma54_activat"/>
    <property type="match status" value="1"/>
</dbReference>
<dbReference type="InterPro" id="IPR027417">
    <property type="entry name" value="P-loop_NTPase"/>
</dbReference>
<dbReference type="GO" id="GO:0005524">
    <property type="term" value="F:ATP binding"/>
    <property type="evidence" value="ECO:0007669"/>
    <property type="project" value="UniProtKB-KW"/>
</dbReference>
<feature type="domain" description="Sigma-54 factor interaction" evidence="6">
    <location>
        <begin position="204"/>
        <end position="433"/>
    </location>
</feature>
<evidence type="ECO:0000256" key="4">
    <source>
        <dbReference type="ARBA" id="ARBA00023125"/>
    </source>
</evidence>
<dbReference type="InterPro" id="IPR003018">
    <property type="entry name" value="GAF"/>
</dbReference>
<dbReference type="Gene3D" id="1.10.10.60">
    <property type="entry name" value="Homeodomain-like"/>
    <property type="match status" value="1"/>
</dbReference>
<evidence type="ECO:0000256" key="2">
    <source>
        <dbReference type="ARBA" id="ARBA00022840"/>
    </source>
</evidence>
<evidence type="ECO:0000313" key="8">
    <source>
        <dbReference type="Proteomes" id="UP000494245"/>
    </source>
</evidence>
<name>A0A6V8M1F1_9BACT</name>
<dbReference type="Gene3D" id="1.10.8.60">
    <property type="match status" value="1"/>
</dbReference>
<dbReference type="PROSITE" id="PS00675">
    <property type="entry name" value="SIGMA54_INTERACT_1"/>
    <property type="match status" value="1"/>
</dbReference>
<dbReference type="InterPro" id="IPR029016">
    <property type="entry name" value="GAF-like_dom_sf"/>
</dbReference>
<keyword evidence="4" id="KW-0238">DNA-binding</keyword>
<dbReference type="SMART" id="SM00382">
    <property type="entry name" value="AAA"/>
    <property type="match status" value="1"/>
</dbReference>
<dbReference type="AlphaFoldDB" id="A0A6V8M1F1"/>
<evidence type="ECO:0000256" key="5">
    <source>
        <dbReference type="ARBA" id="ARBA00023163"/>
    </source>
</evidence>
<dbReference type="PRINTS" id="PR01590">
    <property type="entry name" value="HTHFIS"/>
</dbReference>
<keyword evidence="8" id="KW-1185">Reference proteome</keyword>
<dbReference type="Pfam" id="PF13185">
    <property type="entry name" value="GAF_2"/>
    <property type="match status" value="1"/>
</dbReference>
<dbReference type="SUPFAM" id="SSF55781">
    <property type="entry name" value="GAF domain-like"/>
    <property type="match status" value="1"/>
</dbReference>
<reference evidence="7 8" key="1">
    <citation type="submission" date="2020-04" db="EMBL/GenBank/DDBJ databases">
        <authorList>
            <consortium name="Desulfovibrio sp. FSS-1 genome sequencing consortium"/>
            <person name="Shimoshige H."/>
            <person name="Kobayashi H."/>
            <person name="Maekawa T."/>
        </authorList>
    </citation>
    <scope>NUCLEOTIDE SEQUENCE [LARGE SCALE GENOMIC DNA]</scope>
    <source>
        <strain evidence="7 8">SIID29052-01</strain>
    </source>
</reference>
<dbReference type="SUPFAM" id="SSF46689">
    <property type="entry name" value="Homeodomain-like"/>
    <property type="match status" value="1"/>
</dbReference>
<proteinExistence type="predicted"/>
<dbReference type="SUPFAM" id="SSF52540">
    <property type="entry name" value="P-loop containing nucleoside triphosphate hydrolases"/>
    <property type="match status" value="1"/>
</dbReference>
<dbReference type="InterPro" id="IPR058031">
    <property type="entry name" value="AAA_lid_NorR"/>
</dbReference>
<comment type="caution">
    <text evidence="7">The sequence shown here is derived from an EMBL/GenBank/DDBJ whole genome shotgun (WGS) entry which is preliminary data.</text>
</comment>